<protein>
    <recommendedName>
        <fullName evidence="2">Glycosyltransferase</fullName>
    </recommendedName>
</protein>
<dbReference type="EMBL" id="MN739689">
    <property type="protein sequence ID" value="QHT21325.1"/>
    <property type="molecule type" value="Genomic_DNA"/>
</dbReference>
<sequence>MSYGVYVVNYNDEERRSQMIRRAKSVGIDLHFVDPVSTEDPRIKDQPIDLFEKRNWAILFQHVDCMRDFFEKTTFDYCIVCEDDVGFLRELKNRVPEVIKGFEETNHDIVLLSYLWPYEIVENGYFPVKYKSDNFKLHGYPDDLWGAHMYMVSRKHAKTLVDRFTADYAIHEKEEGRHFCSDWQITKYGERGIVYPMLGLEEGEVKTDHTGQIEFHRAVFRFHYREDLFSV</sequence>
<proteinExistence type="predicted"/>
<reference evidence="1" key="1">
    <citation type="journal article" date="2020" name="Nature">
        <title>Giant virus diversity and host interactions through global metagenomics.</title>
        <authorList>
            <person name="Schulz F."/>
            <person name="Roux S."/>
            <person name="Paez-Espino D."/>
            <person name="Jungbluth S."/>
            <person name="Walsh D.A."/>
            <person name="Denef V.J."/>
            <person name="McMahon K.D."/>
            <person name="Konstantinidis K.T."/>
            <person name="Eloe-Fadrosh E.A."/>
            <person name="Kyrpides N.C."/>
            <person name="Woyke T."/>
        </authorList>
    </citation>
    <scope>NUCLEOTIDE SEQUENCE</scope>
    <source>
        <strain evidence="1">GVMAG-M-3300023174-92</strain>
    </source>
</reference>
<evidence type="ECO:0008006" key="2">
    <source>
        <dbReference type="Google" id="ProtNLM"/>
    </source>
</evidence>
<accession>A0A6C0E1L6</accession>
<dbReference type="AlphaFoldDB" id="A0A6C0E1L6"/>
<evidence type="ECO:0000313" key="1">
    <source>
        <dbReference type="EMBL" id="QHT21325.1"/>
    </source>
</evidence>
<name>A0A6C0E1L6_9ZZZZ</name>
<organism evidence="1">
    <name type="scientific">viral metagenome</name>
    <dbReference type="NCBI Taxonomy" id="1070528"/>
    <lineage>
        <taxon>unclassified sequences</taxon>
        <taxon>metagenomes</taxon>
        <taxon>organismal metagenomes</taxon>
    </lineage>
</organism>